<reference evidence="3" key="1">
    <citation type="journal article" date="2021" name="Proc. Natl. Acad. Sci. U.S.A.">
        <title>Three genomes in the algal genus Volvox reveal the fate of a haploid sex-determining region after a transition to homothallism.</title>
        <authorList>
            <person name="Yamamoto K."/>
            <person name="Hamaji T."/>
            <person name="Kawai-Toyooka H."/>
            <person name="Matsuzaki R."/>
            <person name="Takahashi F."/>
            <person name="Nishimura Y."/>
            <person name="Kawachi M."/>
            <person name="Noguchi H."/>
            <person name="Minakuchi Y."/>
            <person name="Umen J.G."/>
            <person name="Toyoda A."/>
            <person name="Nozaki H."/>
        </authorList>
    </citation>
    <scope>NUCLEOTIDE SEQUENCE</scope>
    <source>
        <strain evidence="4">NIES-3785</strain>
        <strain evidence="3">NIES-3786</strain>
    </source>
</reference>
<dbReference type="PANTHER" id="PTHR14097">
    <property type="entry name" value="OXIDOREDUCTASE HTATIP2"/>
    <property type="match status" value="1"/>
</dbReference>
<dbReference type="InterPro" id="IPR036291">
    <property type="entry name" value="NAD(P)-bd_dom_sf"/>
</dbReference>
<dbReference type="PANTHER" id="PTHR14097:SF8">
    <property type="entry name" value="NAD(P)-BINDING DOMAIN-CONTAINING PROTEIN"/>
    <property type="match status" value="1"/>
</dbReference>
<dbReference type="SUPFAM" id="SSF51735">
    <property type="entry name" value="NAD(P)-binding Rossmann-fold domains"/>
    <property type="match status" value="1"/>
</dbReference>
<keyword evidence="5" id="KW-1185">Reference proteome</keyword>
<dbReference type="Gene3D" id="3.40.50.720">
    <property type="entry name" value="NAD(P)-binding Rossmann-like Domain"/>
    <property type="match status" value="1"/>
</dbReference>
<evidence type="ECO:0000313" key="4">
    <source>
        <dbReference type="EMBL" id="GIM06314.1"/>
    </source>
</evidence>
<dbReference type="AlphaFoldDB" id="A0A8J4FR20"/>
<protein>
    <recommendedName>
        <fullName evidence="2">NAD-dependent epimerase/dehydratase domain-containing protein</fullName>
    </recommendedName>
</protein>
<dbReference type="InterPro" id="IPR001509">
    <property type="entry name" value="Epimerase_deHydtase"/>
</dbReference>
<accession>A0A8J4FR20</accession>
<evidence type="ECO:0000313" key="3">
    <source>
        <dbReference type="EMBL" id="GIL85403.1"/>
    </source>
</evidence>
<name>A0A8J4FR20_9CHLO</name>
<comment type="subcellular location">
    <subcellularLocation>
        <location evidence="1">Membrane</location>
    </subcellularLocation>
</comment>
<comment type="caution">
    <text evidence="3">The sequence shown here is derived from an EMBL/GenBank/DDBJ whole genome shotgun (WGS) entry which is preliminary data.</text>
</comment>
<proteinExistence type="predicted"/>
<dbReference type="Proteomes" id="UP000747110">
    <property type="component" value="Unassembled WGS sequence"/>
</dbReference>
<evidence type="ECO:0000313" key="5">
    <source>
        <dbReference type="Proteomes" id="UP000747110"/>
    </source>
</evidence>
<gene>
    <name evidence="3" type="ORF">Vretifemale_13933</name>
    <name evidence="4" type="ORF">Vretimale_10635</name>
</gene>
<dbReference type="EMBL" id="BNCQ01000021">
    <property type="protein sequence ID" value="GIM06314.1"/>
    <property type="molecule type" value="Genomic_DNA"/>
</dbReference>
<dbReference type="EMBL" id="BNCP01000032">
    <property type="protein sequence ID" value="GIL85403.1"/>
    <property type="molecule type" value="Genomic_DNA"/>
</dbReference>
<feature type="domain" description="NAD-dependent epimerase/dehydratase" evidence="2">
    <location>
        <begin position="4"/>
        <end position="115"/>
    </location>
</feature>
<dbReference type="GO" id="GO:0016020">
    <property type="term" value="C:membrane"/>
    <property type="evidence" value="ECO:0007669"/>
    <property type="project" value="UniProtKB-SubCell"/>
</dbReference>
<sequence length="224" mass="23860">MTRVVLFGATGMVGQGVLREALLDNSITGILSIGRRPSGKDDPKLSEIILKDPSDLGSVEKELAGFDACLYCLGISAMGMNEKDYTAVTKDMTLRVADSVLAQNPSMRFLFVSGDGTDAKSRMMWARVKGETENALLERSPEGAVMFRPGLIEPLHGIKGQQSLAYKAVYAVAPLLRGLRMPVTNTEALGRAMLAVAKQGSVKRILSNADINKLAGGASGKCRG</sequence>
<organism evidence="3 5">
    <name type="scientific">Volvox reticuliferus</name>
    <dbReference type="NCBI Taxonomy" id="1737510"/>
    <lineage>
        <taxon>Eukaryota</taxon>
        <taxon>Viridiplantae</taxon>
        <taxon>Chlorophyta</taxon>
        <taxon>core chlorophytes</taxon>
        <taxon>Chlorophyceae</taxon>
        <taxon>CS clade</taxon>
        <taxon>Chlamydomonadales</taxon>
        <taxon>Volvocaceae</taxon>
        <taxon>Volvox</taxon>
    </lineage>
</organism>
<evidence type="ECO:0000256" key="1">
    <source>
        <dbReference type="ARBA" id="ARBA00004370"/>
    </source>
</evidence>
<dbReference type="Proteomes" id="UP000722791">
    <property type="component" value="Unassembled WGS sequence"/>
</dbReference>
<evidence type="ECO:0000259" key="2">
    <source>
        <dbReference type="Pfam" id="PF01370"/>
    </source>
</evidence>
<dbReference type="OrthoDB" id="548634at2759"/>
<dbReference type="Pfam" id="PF01370">
    <property type="entry name" value="Epimerase"/>
    <property type="match status" value="1"/>
</dbReference>